<dbReference type="InterPro" id="IPR036047">
    <property type="entry name" value="F-box-like_dom_sf"/>
</dbReference>
<keyword evidence="3" id="KW-1185">Reference proteome</keyword>
<dbReference type="EMBL" id="ML145132">
    <property type="protein sequence ID" value="TBU57813.1"/>
    <property type="molecule type" value="Genomic_DNA"/>
</dbReference>
<dbReference type="InterPro" id="IPR032675">
    <property type="entry name" value="LRR_dom_sf"/>
</dbReference>
<protein>
    <recommendedName>
        <fullName evidence="1">F-box domain-containing protein</fullName>
    </recommendedName>
</protein>
<dbReference type="CDD" id="cd09917">
    <property type="entry name" value="F-box_SF"/>
    <property type="match status" value="1"/>
</dbReference>
<dbReference type="AlphaFoldDB" id="A0A4Q9PTL9"/>
<name>A0A4Q9PTL9_9APHY</name>
<evidence type="ECO:0000313" key="3">
    <source>
        <dbReference type="Proteomes" id="UP000292082"/>
    </source>
</evidence>
<feature type="domain" description="F-box" evidence="1">
    <location>
        <begin position="42"/>
        <end position="85"/>
    </location>
</feature>
<dbReference type="SUPFAM" id="SSF81383">
    <property type="entry name" value="F-box domain"/>
    <property type="match status" value="1"/>
</dbReference>
<reference evidence="2 3" key="1">
    <citation type="submission" date="2019-01" db="EMBL/GenBank/DDBJ databases">
        <title>Draft genome sequences of three monokaryotic isolates of the white-rot basidiomycete fungus Dichomitus squalens.</title>
        <authorList>
            <consortium name="DOE Joint Genome Institute"/>
            <person name="Lopez S.C."/>
            <person name="Andreopoulos B."/>
            <person name="Pangilinan J."/>
            <person name="Lipzen A."/>
            <person name="Riley R."/>
            <person name="Ahrendt S."/>
            <person name="Ng V."/>
            <person name="Barry K."/>
            <person name="Daum C."/>
            <person name="Grigoriev I.V."/>
            <person name="Hilden K.S."/>
            <person name="Makela M.R."/>
            <person name="de Vries R.P."/>
        </authorList>
    </citation>
    <scope>NUCLEOTIDE SEQUENCE [LARGE SCALE GENOMIC DNA]</scope>
    <source>
        <strain evidence="2 3">CBS 464.89</strain>
    </source>
</reference>
<dbReference type="InterPro" id="IPR001810">
    <property type="entry name" value="F-box_dom"/>
</dbReference>
<dbReference type="Proteomes" id="UP000292082">
    <property type="component" value="Unassembled WGS sequence"/>
</dbReference>
<evidence type="ECO:0000313" key="2">
    <source>
        <dbReference type="EMBL" id="TBU57813.1"/>
    </source>
</evidence>
<sequence>MPSAFLKFFGRLFLRETSAKSGDREVYRTPPTSSVGRFIPLQLPLELWVEVLSFVSDRRTLVQLMLVNHAFHDITETLLYRTVVLKSHYTIPLLDRALKSSAKRAKFVHVLELTESTGYYPFQPTLSSLRYLTLIDYDYRDCVGQRTCDAVLTMCFPHLRGFTTNLPITSASYLDSFLTVHQKLDELDISRSQYLLEGTVGILELWTSLRSLRVLGYHSPFFSDSVRRRRTPTKVTHLYRPICTEPELSLISSLMPQLVSLRLGGRRGGWNTPWSLYDVAMNFPHLRFLQLDMLQGDTPTLSKTVIDWTLDRSQDIPPRPSSEPRMTVAWMYTRNPRCKEGSVGWADAWDKYLDAMALEVFRVWGDYVGQIKFRHTEIPLTSLTLQRSGRVSRSHVIDRRDDHWKRI</sequence>
<dbReference type="SUPFAM" id="SSF52047">
    <property type="entry name" value="RNI-like"/>
    <property type="match status" value="1"/>
</dbReference>
<dbReference type="Gene3D" id="3.80.10.10">
    <property type="entry name" value="Ribonuclease Inhibitor"/>
    <property type="match status" value="1"/>
</dbReference>
<organism evidence="2 3">
    <name type="scientific">Dichomitus squalens</name>
    <dbReference type="NCBI Taxonomy" id="114155"/>
    <lineage>
        <taxon>Eukaryota</taxon>
        <taxon>Fungi</taxon>
        <taxon>Dikarya</taxon>
        <taxon>Basidiomycota</taxon>
        <taxon>Agaricomycotina</taxon>
        <taxon>Agaricomycetes</taxon>
        <taxon>Polyporales</taxon>
        <taxon>Polyporaceae</taxon>
        <taxon>Dichomitus</taxon>
    </lineage>
</organism>
<gene>
    <name evidence="2" type="ORF">BD310DRAFT_906907</name>
</gene>
<accession>A0A4Q9PTL9</accession>
<proteinExistence type="predicted"/>
<evidence type="ECO:0000259" key="1">
    <source>
        <dbReference type="Pfam" id="PF12937"/>
    </source>
</evidence>
<dbReference type="Pfam" id="PF12937">
    <property type="entry name" value="F-box-like"/>
    <property type="match status" value="1"/>
</dbReference>